<dbReference type="InterPro" id="IPR010285">
    <property type="entry name" value="DNA_helicase_pif1-like_DEAD"/>
</dbReference>
<evidence type="ECO:0000313" key="8">
    <source>
        <dbReference type="Proteomes" id="UP000541558"/>
    </source>
</evidence>
<keyword evidence="1" id="KW-0227">DNA damage</keyword>
<feature type="compositionally biased region" description="Polar residues" evidence="3">
    <location>
        <begin position="536"/>
        <end position="552"/>
    </location>
</feature>
<name>A0A8H5BXH0_9AGAR</name>
<feature type="coiled-coil region" evidence="2">
    <location>
        <begin position="1985"/>
        <end position="2012"/>
    </location>
</feature>
<gene>
    <name evidence="7" type="ORF">D9611_013149</name>
</gene>
<comment type="cofactor">
    <cofactor evidence="1">
        <name>Mg(2+)</name>
        <dbReference type="ChEBI" id="CHEBI:18420"/>
    </cofactor>
</comment>
<evidence type="ECO:0000313" key="7">
    <source>
        <dbReference type="EMBL" id="KAF5331245.1"/>
    </source>
</evidence>
<feature type="domain" description="DUF6570" evidence="6">
    <location>
        <begin position="269"/>
        <end position="415"/>
    </location>
</feature>
<dbReference type="Pfam" id="PF14214">
    <property type="entry name" value="Helitron_like_N"/>
    <property type="match status" value="1"/>
</dbReference>
<dbReference type="EC" id="5.6.2.3" evidence="1"/>
<evidence type="ECO:0000256" key="2">
    <source>
        <dbReference type="SAM" id="Coils"/>
    </source>
</evidence>
<dbReference type="Pfam" id="PF20209">
    <property type="entry name" value="DUF6570"/>
    <property type="match status" value="1"/>
</dbReference>
<keyword evidence="1" id="KW-0378">Hydrolase</keyword>
<dbReference type="InterPro" id="IPR025476">
    <property type="entry name" value="Helitron_helicase-like"/>
</dbReference>
<keyword evidence="2" id="KW-0175">Coiled coil</keyword>
<comment type="catalytic activity">
    <reaction evidence="1">
        <text>ATP + H2O = ADP + phosphate + H(+)</text>
        <dbReference type="Rhea" id="RHEA:13065"/>
        <dbReference type="ChEBI" id="CHEBI:15377"/>
        <dbReference type="ChEBI" id="CHEBI:15378"/>
        <dbReference type="ChEBI" id="CHEBI:30616"/>
        <dbReference type="ChEBI" id="CHEBI:43474"/>
        <dbReference type="ChEBI" id="CHEBI:456216"/>
        <dbReference type="EC" id="5.6.2.3"/>
    </reaction>
</comment>
<feature type="region of interest" description="Disordered" evidence="3">
    <location>
        <begin position="526"/>
        <end position="559"/>
    </location>
</feature>
<dbReference type="InterPro" id="IPR051055">
    <property type="entry name" value="PIF1_helicase"/>
</dbReference>
<sequence>MEVMGRPAVERGRGDSEPGRSADDVSSAWYGKRLNVVVFALSSSNASSATRMRRGALDFVDSLRAYKLSDVKEVLRSACGAKASQVKTWAAVTLFAQTIPQQIQSEVMNCLMSAGGRPRGVYQPPPPEVNAPLPDVQMGEGAEGGSDGMDVDPPLPAMPDTAPVDLGVSPDFMKCVDRETIDACIEEYTLRTSNDALKEAVCISCERRLFMQDLVECNLEDVPNRRLLAPVKPHPAHVLTDGMLLATGEHGLADKVHVCPECFARLKAGKRPRLSLANGLWVGRVPPELENLTLPERLLISLYFPVAYVVKLYPSGRRSLNWNQDRLNSGLKGNVSTYKLDQQQISDMVGLTMPPPPSLLSSTIAISYIGINNLPKWTLPGTFRVRRHRVARALQWLKANNPLYSNIEISETRLEELPVNAVPQVLLDTTRHATETGVLDTEHASYVPLHEDEDEDDFLQRLEDEDDMVVDEEVPVEQEEGVAGEVLPAVIPLQALGVIDTAGHDIPDNELFAHALLNTAHGALQAGAGQGSQSSNDVPQSTGTARPAQTPQAEAPPVRPFATRLRGATTTAAEYGIRHGSAFVNEYPRKDPVTGLRYDGGPDDPNHLLGTFPFLFPYGKGGFETDQKDSVTYESHVRWALQYADRRFRKDLLFVFHTFGVLQKRQVCRAAVLQINSASDHVLEQLKTITPEDMIVAAEEELKGKPFSNPAVRILRSQLSAIRSRVMGTDESRHSLRGKIWGTNLLCNNASLWVTINLPDTHDPIVQVLAGEDIDLNAFCKTLGPDAAARAVNVAGDPFAAAQYFHRTINLVLETLFGIKGADGARKIHRKEGILGTLRAYIGSVEAQGRGTLHVHMLLWMVDTPDPQRCKELLESEWFRERLRAFVAQNIVADVEGRTTKEMLPLPVDKNAAYTRPLDPRDSNIVALRKERTRVIARTLQFHHCKDRVCRVVKSGRVVCKRGAPWTLAAEAWVSEAGRWGPMHVCAFLNAWNPTLLEVLCCNHDLKLMIAGGATRSITWYITNYASKKQQRSNNQSALLAKSFAYHTANELRNPDAVNSNKRLLQRCANSLARDREFSAPEIISYLMGWGDRFESHHYVAIRWDIAFKSLLQAYPALGPMNSRSKDLEREPGIVLGDQEEREAFTLQYVDGTLDFRSQVKEYAFRGEGLEGDCFLRVMLDTYDAPLPASDSRRGDAVDFVEYLPGEGCSGARGGPRPGRTGRARHVRYPYLEGFAARARCRVRRSEWHETMPRIVGRWFPRNDDPQTHELYCASMLMLLKPWRTLRDLKSPTGTFKDAFDDMMQSADDWKRTVVRNIQFYYDCADDAQAEATEARNSMSYRAPLEEDLREQSGIAFGGEFDPLAGLKEEDVELAAQGAMSQRDMQYVEQGLLVAHGVGIPDVPHDLAVVQEGLAVLATEEDFDTIKGWEKNLKAYTREHGGLHASKDGLENDAGVVDPSDVAVSDVAANVIVIPPRDGPGEVSANVEQLNAAQRRAHDMIVECVVNEVEVHGQGGTGKTTLIQAVTQTLERLNMKQYLGKTATSGIAASPIRGNTVHHYWGIAPMRREGDPEWVSKAAKSVQERRRRNIAEKHIIFTDEMSMLTKVMLADMSEVGGVVRAEASMTKANSTLPFGGLHMVLFGDFHQFPPVAGGRGGQGKENSSALYCHQPLLDKQRMALGREIFLQFENIVILTEQNRSRDPGWTELLNRLRVGECTDDDLNEVQKLVLTDPRCEVPNFNEGEWRDVVLVTPRHRVRKAWNDIAIAKHCRMGGHLRYVILADDVDKLTDETPRLDFRIAAAAMAVKQTGGLDRTVVLGKGMKAMVLTNVATEADVANGTRGVIESIWLHPEEEPTVLEDGVVVLRHMPPVIFFQPNEKTAARFPGVKAGLIPISPVTASFQVTNGMGQKITVKRTQYALTGAYAFTDYKSQGQTIEKVIIDIGKPPQGALSPFNAYVALLRGRGRDSIRLLRDFDGDLFTTHPSENLRAEMSRLQALAARTERERAQELQRRTAGNGSISFS</sequence>
<dbReference type="GO" id="GO:0000723">
    <property type="term" value="P:telomere maintenance"/>
    <property type="evidence" value="ECO:0007669"/>
    <property type="project" value="InterPro"/>
</dbReference>
<evidence type="ECO:0000259" key="5">
    <source>
        <dbReference type="Pfam" id="PF14214"/>
    </source>
</evidence>
<dbReference type="EMBL" id="JAACJK010000115">
    <property type="protein sequence ID" value="KAF5331245.1"/>
    <property type="molecule type" value="Genomic_DNA"/>
</dbReference>
<feature type="compositionally biased region" description="Low complexity" evidence="3">
    <location>
        <begin position="526"/>
        <end position="535"/>
    </location>
</feature>
<dbReference type="GO" id="GO:0006310">
    <property type="term" value="P:DNA recombination"/>
    <property type="evidence" value="ECO:0007669"/>
    <property type="project" value="UniProtKB-KW"/>
</dbReference>
<feature type="region of interest" description="Disordered" evidence="3">
    <location>
        <begin position="123"/>
        <end position="146"/>
    </location>
</feature>
<accession>A0A8H5BXH0</accession>
<keyword evidence="1" id="KW-0547">Nucleotide-binding</keyword>
<dbReference type="Pfam" id="PF05970">
    <property type="entry name" value="PIF1"/>
    <property type="match status" value="1"/>
</dbReference>
<feature type="domain" description="DNA helicase Pif1-like DEAD-box helicase" evidence="4">
    <location>
        <begin position="1489"/>
        <end position="1660"/>
    </location>
</feature>
<dbReference type="CDD" id="cd18809">
    <property type="entry name" value="SF1_C_RecD"/>
    <property type="match status" value="1"/>
</dbReference>
<dbReference type="SUPFAM" id="SSF52540">
    <property type="entry name" value="P-loop containing nucleoside triphosphate hydrolases"/>
    <property type="match status" value="2"/>
</dbReference>
<evidence type="ECO:0000256" key="1">
    <source>
        <dbReference type="RuleBase" id="RU363044"/>
    </source>
</evidence>
<keyword evidence="1" id="KW-0233">DNA recombination</keyword>
<evidence type="ECO:0000256" key="3">
    <source>
        <dbReference type="SAM" id="MobiDB-lite"/>
    </source>
</evidence>
<proteinExistence type="inferred from homology"/>
<dbReference type="GO" id="GO:0005524">
    <property type="term" value="F:ATP binding"/>
    <property type="evidence" value="ECO:0007669"/>
    <property type="project" value="UniProtKB-KW"/>
</dbReference>
<dbReference type="GO" id="GO:0043139">
    <property type="term" value="F:5'-3' DNA helicase activity"/>
    <property type="evidence" value="ECO:0007669"/>
    <property type="project" value="UniProtKB-EC"/>
</dbReference>
<dbReference type="InterPro" id="IPR027417">
    <property type="entry name" value="P-loop_NTPase"/>
</dbReference>
<keyword evidence="1" id="KW-0067">ATP-binding</keyword>
<dbReference type="PANTHER" id="PTHR47642">
    <property type="entry name" value="ATP-DEPENDENT DNA HELICASE"/>
    <property type="match status" value="1"/>
</dbReference>
<dbReference type="OrthoDB" id="3257061at2759"/>
<dbReference type="Proteomes" id="UP000541558">
    <property type="component" value="Unassembled WGS sequence"/>
</dbReference>
<protein>
    <recommendedName>
        <fullName evidence="1">ATP-dependent DNA helicase</fullName>
        <ecNumber evidence="1">5.6.2.3</ecNumber>
    </recommendedName>
</protein>
<dbReference type="InterPro" id="IPR046700">
    <property type="entry name" value="DUF6570"/>
</dbReference>
<keyword evidence="1" id="KW-0347">Helicase</keyword>
<comment type="similarity">
    <text evidence="1">Belongs to the helicase family.</text>
</comment>
<feature type="region of interest" description="Disordered" evidence="3">
    <location>
        <begin position="1"/>
        <end position="25"/>
    </location>
</feature>
<feature type="compositionally biased region" description="Basic and acidic residues" evidence="3">
    <location>
        <begin position="8"/>
        <end position="23"/>
    </location>
</feature>
<organism evidence="7 8">
    <name type="scientific">Ephemerocybe angulata</name>
    <dbReference type="NCBI Taxonomy" id="980116"/>
    <lineage>
        <taxon>Eukaryota</taxon>
        <taxon>Fungi</taxon>
        <taxon>Dikarya</taxon>
        <taxon>Basidiomycota</taxon>
        <taxon>Agaricomycotina</taxon>
        <taxon>Agaricomycetes</taxon>
        <taxon>Agaricomycetidae</taxon>
        <taxon>Agaricales</taxon>
        <taxon>Agaricineae</taxon>
        <taxon>Psathyrellaceae</taxon>
        <taxon>Ephemerocybe</taxon>
    </lineage>
</organism>
<reference evidence="7 8" key="1">
    <citation type="journal article" date="2020" name="ISME J.">
        <title>Uncovering the hidden diversity of litter-decomposition mechanisms in mushroom-forming fungi.</title>
        <authorList>
            <person name="Floudas D."/>
            <person name="Bentzer J."/>
            <person name="Ahren D."/>
            <person name="Johansson T."/>
            <person name="Persson P."/>
            <person name="Tunlid A."/>
        </authorList>
    </citation>
    <scope>NUCLEOTIDE SEQUENCE [LARGE SCALE GENOMIC DNA]</scope>
    <source>
        <strain evidence="7 8">CBS 175.51</strain>
    </source>
</reference>
<dbReference type="GO" id="GO:0006281">
    <property type="term" value="P:DNA repair"/>
    <property type="evidence" value="ECO:0007669"/>
    <property type="project" value="UniProtKB-KW"/>
</dbReference>
<keyword evidence="8" id="KW-1185">Reference proteome</keyword>
<evidence type="ECO:0000259" key="4">
    <source>
        <dbReference type="Pfam" id="PF05970"/>
    </source>
</evidence>
<keyword evidence="1" id="KW-0234">DNA repair</keyword>
<evidence type="ECO:0000259" key="6">
    <source>
        <dbReference type="Pfam" id="PF20209"/>
    </source>
</evidence>
<dbReference type="Gene3D" id="3.40.50.300">
    <property type="entry name" value="P-loop containing nucleotide triphosphate hydrolases"/>
    <property type="match status" value="1"/>
</dbReference>
<comment type="caution">
    <text evidence="7">The sequence shown here is derived from an EMBL/GenBank/DDBJ whole genome shotgun (WGS) entry which is preliminary data.</text>
</comment>
<dbReference type="GO" id="GO:0016787">
    <property type="term" value="F:hydrolase activity"/>
    <property type="evidence" value="ECO:0007669"/>
    <property type="project" value="UniProtKB-KW"/>
</dbReference>
<feature type="domain" description="Helitron helicase-like" evidence="5">
    <location>
        <begin position="636"/>
        <end position="859"/>
    </location>
</feature>